<sequence length="54" mass="6278">ETIDDEQSDIEDKNIGLDAIDEEEIDDNWSQDLLNECEDEDQKIMLNALSNVMY</sequence>
<reference evidence="1" key="1">
    <citation type="submission" date="2021-02" db="EMBL/GenBank/DDBJ databases">
        <authorList>
            <person name="Nowell W R."/>
        </authorList>
    </citation>
    <scope>NUCLEOTIDE SEQUENCE</scope>
</reference>
<dbReference type="EMBL" id="CAJNOQ010031852">
    <property type="protein sequence ID" value="CAF1582234.1"/>
    <property type="molecule type" value="Genomic_DNA"/>
</dbReference>
<dbReference type="Proteomes" id="UP000663829">
    <property type="component" value="Unassembled WGS sequence"/>
</dbReference>
<keyword evidence="3" id="KW-1185">Reference proteome</keyword>
<feature type="non-terminal residue" evidence="1">
    <location>
        <position position="1"/>
    </location>
</feature>
<dbReference type="EMBL" id="CAJOBC010097831">
    <property type="protein sequence ID" value="CAF4450291.1"/>
    <property type="molecule type" value="Genomic_DNA"/>
</dbReference>
<evidence type="ECO:0000313" key="1">
    <source>
        <dbReference type="EMBL" id="CAF1582234.1"/>
    </source>
</evidence>
<accession>A0A815ZGL6</accession>
<protein>
    <submittedName>
        <fullName evidence="1">Uncharacterized protein</fullName>
    </submittedName>
</protein>
<evidence type="ECO:0000313" key="3">
    <source>
        <dbReference type="Proteomes" id="UP000663829"/>
    </source>
</evidence>
<gene>
    <name evidence="1" type="ORF">GPM918_LOCUS41177</name>
    <name evidence="2" type="ORF">SRO942_LOCUS42198</name>
</gene>
<proteinExistence type="predicted"/>
<dbReference type="AlphaFoldDB" id="A0A815ZGL6"/>
<name>A0A815ZGL6_9BILA</name>
<dbReference type="Proteomes" id="UP000681722">
    <property type="component" value="Unassembled WGS sequence"/>
</dbReference>
<organism evidence="1 3">
    <name type="scientific">Didymodactylos carnosus</name>
    <dbReference type="NCBI Taxonomy" id="1234261"/>
    <lineage>
        <taxon>Eukaryota</taxon>
        <taxon>Metazoa</taxon>
        <taxon>Spiralia</taxon>
        <taxon>Gnathifera</taxon>
        <taxon>Rotifera</taxon>
        <taxon>Eurotatoria</taxon>
        <taxon>Bdelloidea</taxon>
        <taxon>Philodinida</taxon>
        <taxon>Philodinidae</taxon>
        <taxon>Didymodactylos</taxon>
    </lineage>
</organism>
<comment type="caution">
    <text evidence="1">The sequence shown here is derived from an EMBL/GenBank/DDBJ whole genome shotgun (WGS) entry which is preliminary data.</text>
</comment>
<evidence type="ECO:0000313" key="2">
    <source>
        <dbReference type="EMBL" id="CAF4450291.1"/>
    </source>
</evidence>